<keyword evidence="3" id="KW-1185">Reference proteome</keyword>
<protein>
    <submittedName>
        <fullName evidence="2">Uncharacterized protein</fullName>
    </submittedName>
</protein>
<accession>A0ABQ5DE92</accession>
<dbReference type="Proteomes" id="UP001151760">
    <property type="component" value="Unassembled WGS sequence"/>
</dbReference>
<feature type="region of interest" description="Disordered" evidence="1">
    <location>
        <begin position="1"/>
        <end position="56"/>
    </location>
</feature>
<dbReference type="EMBL" id="BQNB010015211">
    <property type="protein sequence ID" value="GJT37285.1"/>
    <property type="molecule type" value="Genomic_DNA"/>
</dbReference>
<sequence length="92" mass="10098">MDHLPFSHHINPHSLLSPHRNSILTHRNPHSTAAPPLHHHHLHRTQTPPPSSIPHAVTSSLWLRKDGAMVTGSAPMVSTTINLEQSASRSLA</sequence>
<organism evidence="2 3">
    <name type="scientific">Tanacetum coccineum</name>
    <dbReference type="NCBI Taxonomy" id="301880"/>
    <lineage>
        <taxon>Eukaryota</taxon>
        <taxon>Viridiplantae</taxon>
        <taxon>Streptophyta</taxon>
        <taxon>Embryophyta</taxon>
        <taxon>Tracheophyta</taxon>
        <taxon>Spermatophyta</taxon>
        <taxon>Magnoliopsida</taxon>
        <taxon>eudicotyledons</taxon>
        <taxon>Gunneridae</taxon>
        <taxon>Pentapetalae</taxon>
        <taxon>asterids</taxon>
        <taxon>campanulids</taxon>
        <taxon>Asterales</taxon>
        <taxon>Asteraceae</taxon>
        <taxon>Asteroideae</taxon>
        <taxon>Anthemideae</taxon>
        <taxon>Anthemidinae</taxon>
        <taxon>Tanacetum</taxon>
    </lineage>
</organism>
<evidence type="ECO:0000313" key="3">
    <source>
        <dbReference type="Proteomes" id="UP001151760"/>
    </source>
</evidence>
<reference evidence="2" key="2">
    <citation type="submission" date="2022-01" db="EMBL/GenBank/DDBJ databases">
        <authorList>
            <person name="Yamashiro T."/>
            <person name="Shiraishi A."/>
            <person name="Satake H."/>
            <person name="Nakayama K."/>
        </authorList>
    </citation>
    <scope>NUCLEOTIDE SEQUENCE</scope>
</reference>
<evidence type="ECO:0000313" key="2">
    <source>
        <dbReference type="EMBL" id="GJT37285.1"/>
    </source>
</evidence>
<reference evidence="2" key="1">
    <citation type="journal article" date="2022" name="Int. J. Mol. Sci.">
        <title>Draft Genome of Tanacetum Coccineum: Genomic Comparison of Closely Related Tanacetum-Family Plants.</title>
        <authorList>
            <person name="Yamashiro T."/>
            <person name="Shiraishi A."/>
            <person name="Nakayama K."/>
            <person name="Satake H."/>
        </authorList>
    </citation>
    <scope>NUCLEOTIDE SEQUENCE</scope>
</reference>
<proteinExistence type="predicted"/>
<evidence type="ECO:0000256" key="1">
    <source>
        <dbReference type="SAM" id="MobiDB-lite"/>
    </source>
</evidence>
<name>A0ABQ5DE92_9ASTR</name>
<gene>
    <name evidence="2" type="ORF">Tco_0937150</name>
</gene>
<comment type="caution">
    <text evidence="2">The sequence shown here is derived from an EMBL/GenBank/DDBJ whole genome shotgun (WGS) entry which is preliminary data.</text>
</comment>